<feature type="region of interest" description="Disordered" evidence="1">
    <location>
        <begin position="861"/>
        <end position="880"/>
    </location>
</feature>
<feature type="region of interest" description="Disordered" evidence="1">
    <location>
        <begin position="51"/>
        <end position="100"/>
    </location>
</feature>
<accession>A0A086Q0T5</accession>
<comment type="caution">
    <text evidence="2">The sequence shown here is derived from an EMBL/GenBank/DDBJ whole genome shotgun (WGS) entry which is preliminary data.</text>
</comment>
<evidence type="ECO:0000256" key="1">
    <source>
        <dbReference type="SAM" id="MobiDB-lite"/>
    </source>
</evidence>
<feature type="compositionally biased region" description="Basic and acidic residues" evidence="1">
    <location>
        <begin position="463"/>
        <end position="479"/>
    </location>
</feature>
<proteinExistence type="predicted"/>
<feature type="region of interest" description="Disordered" evidence="1">
    <location>
        <begin position="441"/>
        <end position="485"/>
    </location>
</feature>
<reference evidence="2 3" key="1">
    <citation type="submission" date="2014-08" db="EMBL/GenBank/DDBJ databases">
        <authorList>
            <person name="Sibley D."/>
            <person name="Venepally P."/>
            <person name="Karamycheva S."/>
            <person name="Hadjithomas M."/>
            <person name="Khan A."/>
            <person name="Brunk B."/>
            <person name="Roos D."/>
            <person name="Caler E."/>
            <person name="Lorenzi H."/>
        </authorList>
    </citation>
    <scope>NUCLEOTIDE SEQUENCE [LARGE SCALE GENOMIC DNA]</scope>
    <source>
        <strain evidence="2 3">VAND</strain>
    </source>
</reference>
<name>A0A086Q0T5_TOXGO</name>
<feature type="compositionally biased region" description="Acidic residues" evidence="1">
    <location>
        <begin position="84"/>
        <end position="97"/>
    </location>
</feature>
<dbReference type="Proteomes" id="UP000028840">
    <property type="component" value="Unassembled WGS sequence"/>
</dbReference>
<feature type="compositionally biased region" description="Polar residues" evidence="1">
    <location>
        <begin position="447"/>
        <end position="457"/>
    </location>
</feature>
<reference evidence="2 3" key="2">
    <citation type="journal article" date="2015" name="Eukaryot. Cell">
        <title>Genetic mapping reveals that sinefungin resistance in Toxoplasma gondii is controlled by a putative amino acid transporter locus that can be used as a negative selectable marker.</title>
        <authorList>
            <person name="Behnke M.S."/>
            <person name="Khan A."/>
            <person name="Sibley L.D."/>
        </authorList>
    </citation>
    <scope>NUCLEOTIDE SEQUENCE [LARGE SCALE GENOMIC DNA]</scope>
    <source>
        <strain evidence="2 3">VAND</strain>
    </source>
</reference>
<evidence type="ECO:0000313" key="3">
    <source>
        <dbReference type="Proteomes" id="UP000028840"/>
    </source>
</evidence>
<feature type="region of interest" description="Disordered" evidence="1">
    <location>
        <begin position="515"/>
        <end position="536"/>
    </location>
</feature>
<feature type="region of interest" description="Disordered" evidence="1">
    <location>
        <begin position="969"/>
        <end position="988"/>
    </location>
</feature>
<sequence>MAATLGLQVPQTLPAALTKLLSVSSPDDAEAAFNAATEWLALPAACGGNPPAAPTLSPRSATHRSALGLSASSSPRRKTHEGEEVSASEETRDEELDKDGSLSARGKSILATRVYLLYDFLLQHVETSPALASVACDILSCLLEASSVVLWEIQREVPTLRDNETRQRQSRASDACLSSLSASSSPHSPGKVDPFLLLLSCASSAVHRDTLKAAMSSAPHCFYPPPGLPNLLGVTIPLPLPPESRFLPPCSSSCSACSLAATPCPSPSAAGAPCSCSASRSRSTSCSPRAHSPGVCLPILALCSALCRSAKPKELFVGLSGCLASSVHILPALRLLLLPSLAACCGATGRRRTQFVVQAASLVLHATVKKASRARHLGLHRLASPGAAATGGASSWELDELHAPCAWAQTFRRLYPPAARDFVFPEADSEDEAEETAKWGLEIKSSPAPSSPGSQRLTDADTETERAERESEEREREGSEPLLSARAPMPAHVTLCGLVAFVRCLCVSLAAAEQRERTDETQRRIDEEPTDPRGVGPLTILAATLRVLELFTPMLPDIQFVEFRKHTSSLSPCSSSLHSRAPHSSDVDGWAAAMQANRDAFYDARNRVWQCGSSCESSSRASSSPASSRSSRCLVSPLPSLLSCLQSLVWCGAFLHERYRGGLLPSLTGLLNTTAIPSPNQGDLEVSPFSLAFFSYLLLALRLGGSAAMPSPISQLSRATMAFRASFLLLSYANPHASASLAVCRKGNTNGTVVAKGSEKEHPQEPIDESTRFAALAAVQTAGLPERHTWLVERKAEQLCLLGTDFLSFGKQHERSNRFLSLCAGFSPFAYWKLLLALLTSGGTAASTVLLSQPLGVGRKSAKGRRREQRAEGEEDDVDGSRATCLSALSDRRSVAEPGQRDPEDVQLLFECFSQASQVYDLATQEDLFLSLIRKPPPLPDAAVGAILILLKRRWTASVLHLSCSDKMEGEAKKTGGAGQESGAGNRCVHEAQEKSISTTSHLYNEPKKSQQEVDENASFSPVSPSPSAWVACLDSPTQTENAEMLWRVMVTTLVDEAEGTVVENSERLTTALNWLKLCLYTPEKATPASPFKGPFEQFGDAVLARGQRALERALEKLTTRVDIELSILLSRQNGVDSSQQTKPLSCETSEPQNRQSLLSVAAKMPSTNGSPLAAGVDQLELLVPAGRGSGVSQEGENAAQTRKASVEENLKLALVQVVLGEVRCALQARAERMRQAREDAKESEGKGKK</sequence>
<dbReference type="EMBL" id="AEYJ02000920">
    <property type="protein sequence ID" value="KFH06217.1"/>
    <property type="molecule type" value="Genomic_DNA"/>
</dbReference>
<gene>
    <name evidence="2" type="ORF">TGVAND_268990</name>
</gene>
<organism evidence="2 3">
    <name type="scientific">Toxoplasma gondii VAND</name>
    <dbReference type="NCBI Taxonomy" id="933077"/>
    <lineage>
        <taxon>Eukaryota</taxon>
        <taxon>Sar</taxon>
        <taxon>Alveolata</taxon>
        <taxon>Apicomplexa</taxon>
        <taxon>Conoidasida</taxon>
        <taxon>Coccidia</taxon>
        <taxon>Eucoccidiorida</taxon>
        <taxon>Eimeriorina</taxon>
        <taxon>Sarcocystidae</taxon>
        <taxon>Toxoplasma</taxon>
    </lineage>
</organism>
<dbReference type="VEuPathDB" id="ToxoDB:TGVAND_268990"/>
<feature type="compositionally biased region" description="Basic and acidic residues" evidence="1">
    <location>
        <begin position="515"/>
        <end position="531"/>
    </location>
</feature>
<feature type="region of interest" description="Disordered" evidence="1">
    <location>
        <begin position="996"/>
        <end position="1022"/>
    </location>
</feature>
<dbReference type="AlphaFoldDB" id="A0A086Q0T5"/>
<dbReference type="OrthoDB" id="332278at2759"/>
<evidence type="ECO:0000313" key="2">
    <source>
        <dbReference type="EMBL" id="KFH06217.1"/>
    </source>
</evidence>
<protein>
    <submittedName>
        <fullName evidence="2">Uncharacterized protein</fullName>
    </submittedName>
</protein>